<dbReference type="InterPro" id="IPR051681">
    <property type="entry name" value="Ser/Thr_Kinases-Pseudokinases"/>
</dbReference>
<keyword evidence="2" id="KW-0808">Transferase</keyword>
<dbReference type="InterPro" id="IPR001245">
    <property type="entry name" value="Ser-Thr/Tyr_kinase_cat_dom"/>
</dbReference>
<dbReference type="OrthoDB" id="5966500at2759"/>
<reference evidence="2 3" key="1">
    <citation type="submission" date="2018-06" db="EMBL/GenBank/DDBJ databases">
        <title>A transcriptomic atlas of mushroom development highlights an independent origin of complex multicellularity.</title>
        <authorList>
            <consortium name="DOE Joint Genome Institute"/>
            <person name="Krizsan K."/>
            <person name="Almasi E."/>
            <person name="Merenyi Z."/>
            <person name="Sahu N."/>
            <person name="Viragh M."/>
            <person name="Koszo T."/>
            <person name="Mondo S."/>
            <person name="Kiss B."/>
            <person name="Balint B."/>
            <person name="Kues U."/>
            <person name="Barry K."/>
            <person name="Hegedus J.C."/>
            <person name="Henrissat B."/>
            <person name="Johnson J."/>
            <person name="Lipzen A."/>
            <person name="Ohm R."/>
            <person name="Nagy I."/>
            <person name="Pangilinan J."/>
            <person name="Yan J."/>
            <person name="Xiong Y."/>
            <person name="Grigoriev I.V."/>
            <person name="Hibbett D.S."/>
            <person name="Nagy L.G."/>
        </authorList>
    </citation>
    <scope>NUCLEOTIDE SEQUENCE [LARGE SCALE GENOMIC DNA]</scope>
    <source>
        <strain evidence="2 3">SZMC22713</strain>
    </source>
</reference>
<dbReference type="Proteomes" id="UP000294933">
    <property type="component" value="Unassembled WGS sequence"/>
</dbReference>
<feature type="domain" description="Protein kinase" evidence="1">
    <location>
        <begin position="44"/>
        <end position="334"/>
    </location>
</feature>
<keyword evidence="3" id="KW-1185">Reference proteome</keyword>
<keyword evidence="2" id="KW-0418">Kinase</keyword>
<dbReference type="PROSITE" id="PS50011">
    <property type="entry name" value="PROTEIN_KINASE_DOM"/>
    <property type="match status" value="1"/>
</dbReference>
<dbReference type="InterPro" id="IPR000719">
    <property type="entry name" value="Prot_kinase_dom"/>
</dbReference>
<dbReference type="PROSITE" id="PS00109">
    <property type="entry name" value="PROTEIN_KINASE_TYR"/>
    <property type="match status" value="1"/>
</dbReference>
<evidence type="ECO:0000259" key="1">
    <source>
        <dbReference type="PROSITE" id="PS50011"/>
    </source>
</evidence>
<dbReference type="AlphaFoldDB" id="A0A4Y7PGE5"/>
<dbReference type="InterPro" id="IPR011009">
    <property type="entry name" value="Kinase-like_dom_sf"/>
</dbReference>
<dbReference type="GO" id="GO:0004674">
    <property type="term" value="F:protein serine/threonine kinase activity"/>
    <property type="evidence" value="ECO:0007669"/>
    <property type="project" value="TreeGrafter"/>
</dbReference>
<dbReference type="STRING" id="50990.A0A4Y7PGE5"/>
<evidence type="ECO:0000313" key="3">
    <source>
        <dbReference type="Proteomes" id="UP000294933"/>
    </source>
</evidence>
<dbReference type="InterPro" id="IPR008266">
    <property type="entry name" value="Tyr_kinase_AS"/>
</dbReference>
<evidence type="ECO:0000313" key="2">
    <source>
        <dbReference type="EMBL" id="TDL14246.1"/>
    </source>
</evidence>
<dbReference type="Pfam" id="PF07714">
    <property type="entry name" value="PK_Tyr_Ser-Thr"/>
    <property type="match status" value="1"/>
</dbReference>
<dbReference type="PANTHER" id="PTHR44329:SF214">
    <property type="entry name" value="PROTEIN KINASE DOMAIN-CONTAINING PROTEIN"/>
    <property type="match status" value="1"/>
</dbReference>
<dbReference type="GO" id="GO:0005524">
    <property type="term" value="F:ATP binding"/>
    <property type="evidence" value="ECO:0007669"/>
    <property type="project" value="InterPro"/>
</dbReference>
<accession>A0A4Y7PGE5</accession>
<proteinExistence type="predicted"/>
<dbReference type="PANTHER" id="PTHR44329">
    <property type="entry name" value="SERINE/THREONINE-PROTEIN KINASE TNNI3K-RELATED"/>
    <property type="match status" value="1"/>
</dbReference>
<dbReference type="SUPFAM" id="SSF56112">
    <property type="entry name" value="Protein kinase-like (PK-like)"/>
    <property type="match status" value="1"/>
</dbReference>
<gene>
    <name evidence="2" type="ORF">BD410DRAFT_833132</name>
</gene>
<organism evidence="2 3">
    <name type="scientific">Rickenella mellea</name>
    <dbReference type="NCBI Taxonomy" id="50990"/>
    <lineage>
        <taxon>Eukaryota</taxon>
        <taxon>Fungi</taxon>
        <taxon>Dikarya</taxon>
        <taxon>Basidiomycota</taxon>
        <taxon>Agaricomycotina</taxon>
        <taxon>Agaricomycetes</taxon>
        <taxon>Hymenochaetales</taxon>
        <taxon>Rickenellaceae</taxon>
        <taxon>Rickenella</taxon>
    </lineage>
</organism>
<sequence length="338" mass="38596">MCNCHPTFDIPMHDPAVRSRCKTDFSDYDNRGRTNSGVRTDTVFGSVVVTGRESLSDSSIARLNIGTLKQKGVIQNVVVKSLSVMRGMDDGVATRRFWREMVVWTQLCHRNISPLLGTWTNSARYSPTPSLVSPYYRNGTLEAYVKIDPSDLFALHVVRGIQAGVAYLHRRKIIHGDLRPENIMIDDHLEPRILDFGFSKIADVKGFTTASSARISFYTQPEYNTDLERNQAIAEVGRNQIVSRANGSMKGDVWAFAMVVLWAFSKRHPYYPEKNVAQFRSRWKSAPYPPGSTYHQIPPVLWNILLPCWRVAPEDRPNVNELDFSALEREHRRGDFRY</sequence>
<name>A0A4Y7PGE5_9AGAM</name>
<protein>
    <submittedName>
        <fullName evidence="2">Kinase-like protein</fullName>
    </submittedName>
</protein>
<dbReference type="VEuPathDB" id="FungiDB:BD410DRAFT_833132"/>
<dbReference type="EMBL" id="ML170365">
    <property type="protein sequence ID" value="TDL14246.1"/>
    <property type="molecule type" value="Genomic_DNA"/>
</dbReference>
<dbReference type="Gene3D" id="1.10.510.10">
    <property type="entry name" value="Transferase(Phosphotransferase) domain 1"/>
    <property type="match status" value="1"/>
</dbReference>